<dbReference type="Gene3D" id="3.80.10.10">
    <property type="entry name" value="Ribonuclease Inhibitor"/>
    <property type="match status" value="1"/>
</dbReference>
<dbReference type="SUPFAM" id="SSF52047">
    <property type="entry name" value="RNI-like"/>
    <property type="match status" value="1"/>
</dbReference>
<protein>
    <recommendedName>
        <fullName evidence="3">F-box domain-containing protein</fullName>
    </recommendedName>
</protein>
<evidence type="ECO:0008006" key="3">
    <source>
        <dbReference type="Google" id="ProtNLM"/>
    </source>
</evidence>
<organism evidence="1 2">
    <name type="scientific">Schizopora paradoxa</name>
    <dbReference type="NCBI Taxonomy" id="27342"/>
    <lineage>
        <taxon>Eukaryota</taxon>
        <taxon>Fungi</taxon>
        <taxon>Dikarya</taxon>
        <taxon>Basidiomycota</taxon>
        <taxon>Agaricomycotina</taxon>
        <taxon>Agaricomycetes</taxon>
        <taxon>Hymenochaetales</taxon>
        <taxon>Schizoporaceae</taxon>
        <taxon>Schizopora</taxon>
    </lineage>
</organism>
<dbReference type="AlphaFoldDB" id="A0A0H2RQC8"/>
<dbReference type="InParanoid" id="A0A0H2RQC8"/>
<gene>
    <name evidence="1" type="ORF">SCHPADRAFT_903597</name>
</gene>
<accession>A0A0H2RQC8</accession>
<name>A0A0H2RQC8_9AGAM</name>
<keyword evidence="2" id="KW-1185">Reference proteome</keyword>
<dbReference type="InterPro" id="IPR032675">
    <property type="entry name" value="LRR_dom_sf"/>
</dbReference>
<evidence type="ECO:0000313" key="1">
    <source>
        <dbReference type="EMBL" id="KLO14064.1"/>
    </source>
</evidence>
<dbReference type="Proteomes" id="UP000053477">
    <property type="component" value="Unassembled WGS sequence"/>
</dbReference>
<sequence>MGKRVLESAKFALEDVHAWISSQLHDCTLQIEAFELRSGFASFPDEILFRVLEFAAEEDVDTGNSSPILDDNEINFDYDAMCASIKNAFRLSHVCRRFRIVLSFSTHWRNICSSMNPDIISACVERCENANIPFDVYMTDLLAESFLRCPFNNSQLLKRFVFDWTNCFGHHYRVHFNNATKSRSRLHLPQLSEIIVLAQRESLLDIQRNSHFYAGWDTPSLRSMRTSDIIPVSFSGTSTLHSLSISMDQRWGDFVQDIYSMASFLESCPSLKEFSLQVENARVDDDVPELPPSEAPKVRRVEVKTVHKLRLFVNHCVTSYVENLVASVGFPGVSAASLQIKGNLSTLAHFCNNIQAIFCGTEDGDSHPRVTQLHLTVIRAESVWRAAPLSLESSDAPSPYTFFLCPKLLYLTLSLRGISPPNFNERHRLVPALRSLDFSNSSDMFSTRGRPIWEADELLCNLRALACGLIEDGLPITFDGIPLQTLLTNFDHIWVKDDRRRSKMK</sequence>
<evidence type="ECO:0000313" key="2">
    <source>
        <dbReference type="Proteomes" id="UP000053477"/>
    </source>
</evidence>
<reference evidence="1 2" key="1">
    <citation type="submission" date="2015-04" db="EMBL/GenBank/DDBJ databases">
        <title>Complete genome sequence of Schizopora paradoxa KUC8140, a cosmopolitan wood degrader in East Asia.</title>
        <authorList>
            <consortium name="DOE Joint Genome Institute"/>
            <person name="Min B."/>
            <person name="Park H."/>
            <person name="Jang Y."/>
            <person name="Kim J.-J."/>
            <person name="Kim K.H."/>
            <person name="Pangilinan J."/>
            <person name="Lipzen A."/>
            <person name="Riley R."/>
            <person name="Grigoriev I.V."/>
            <person name="Spatafora J.W."/>
            <person name="Choi I.-G."/>
        </authorList>
    </citation>
    <scope>NUCLEOTIDE SEQUENCE [LARGE SCALE GENOMIC DNA]</scope>
    <source>
        <strain evidence="1 2">KUC8140</strain>
    </source>
</reference>
<proteinExistence type="predicted"/>
<dbReference type="EMBL" id="KQ085949">
    <property type="protein sequence ID" value="KLO14064.1"/>
    <property type="molecule type" value="Genomic_DNA"/>
</dbReference>